<evidence type="ECO:0000256" key="1">
    <source>
        <dbReference type="SAM" id="Phobius"/>
    </source>
</evidence>
<dbReference type="KEGG" id="hbq:QI031_20790"/>
<keyword evidence="1" id="KW-0472">Membrane</keyword>
<feature type="transmembrane region" description="Helical" evidence="1">
    <location>
        <begin position="39"/>
        <end position="61"/>
    </location>
</feature>
<proteinExistence type="predicted"/>
<sequence length="149" mass="17608">MTPTLIGRWQSRIFLLATIGVLFSLPFALKNGLQQVEWIYFWVLFYIGLFGLVWDVIYNYLQKFFWDHDWPSVLQFLAAIVEGVFLALVINLIGLPNIPQKQFSLPIYIFHYSVVWFAFYCASWVVMRLLFPRARFRGGAWIGRWSRSS</sequence>
<dbReference type="AlphaFoldDB" id="A0AAJ6NPI6"/>
<keyword evidence="1" id="KW-0812">Transmembrane</keyword>
<gene>
    <name evidence="2" type="ORF">QI031_20790</name>
</gene>
<keyword evidence="3" id="KW-1185">Reference proteome</keyword>
<dbReference type="Proteomes" id="UP001223520">
    <property type="component" value="Chromosome"/>
</dbReference>
<keyword evidence="1" id="KW-1133">Transmembrane helix</keyword>
<feature type="transmembrane region" description="Helical" evidence="1">
    <location>
        <begin position="12"/>
        <end position="33"/>
    </location>
</feature>
<feature type="transmembrane region" description="Helical" evidence="1">
    <location>
        <begin position="107"/>
        <end position="127"/>
    </location>
</feature>
<feature type="transmembrane region" description="Helical" evidence="1">
    <location>
        <begin position="73"/>
        <end position="95"/>
    </location>
</feature>
<evidence type="ECO:0000313" key="2">
    <source>
        <dbReference type="EMBL" id="WGV24217.1"/>
    </source>
</evidence>
<accession>A0AAJ6NPI6</accession>
<dbReference type="EMBL" id="CP124543">
    <property type="protein sequence ID" value="WGV24217.1"/>
    <property type="molecule type" value="Genomic_DNA"/>
</dbReference>
<reference evidence="2 3" key="1">
    <citation type="journal article" date="2023" name="Limnol Oceanogr Lett">
        <title>Environmental adaptations by the intertidal Antarctic cyanobacterium Halotia branconii CENA392 as revealed using long-read genome sequencing.</title>
        <authorList>
            <person name="Dextro R.B."/>
            <person name="Delbaje E."/>
            <person name="Freitas P.N.N."/>
            <person name="Geraldes V."/>
            <person name="Pinto E."/>
            <person name="Long P.F."/>
            <person name="Fiore M.F."/>
        </authorList>
    </citation>
    <scope>NUCLEOTIDE SEQUENCE [LARGE SCALE GENOMIC DNA]</scope>
    <source>
        <strain evidence="2 3">CENA392</strain>
    </source>
</reference>
<protein>
    <submittedName>
        <fullName evidence="2">Uncharacterized protein</fullName>
    </submittedName>
</protein>
<dbReference type="RefSeq" id="WP_281481544.1">
    <property type="nucleotide sequence ID" value="NZ_CP124543.1"/>
</dbReference>
<name>A0AAJ6NPI6_9CYAN</name>
<evidence type="ECO:0000313" key="3">
    <source>
        <dbReference type="Proteomes" id="UP001223520"/>
    </source>
</evidence>
<organism evidence="2 3">
    <name type="scientific">Halotia branconii CENA392</name>
    <dbReference type="NCBI Taxonomy" id="1539056"/>
    <lineage>
        <taxon>Bacteria</taxon>
        <taxon>Bacillati</taxon>
        <taxon>Cyanobacteriota</taxon>
        <taxon>Cyanophyceae</taxon>
        <taxon>Nostocales</taxon>
        <taxon>Nodulariaceae</taxon>
        <taxon>Halotia</taxon>
    </lineage>
</organism>